<dbReference type="Proteomes" id="UP000807716">
    <property type="component" value="Unassembled WGS sequence"/>
</dbReference>
<dbReference type="GO" id="GO:0120029">
    <property type="term" value="P:proton export across plasma membrane"/>
    <property type="evidence" value="ECO:0007669"/>
    <property type="project" value="UniProtKB-UniRule"/>
</dbReference>
<comment type="similarity">
    <text evidence="3 13">Belongs to the cation transport ATPase (P-type) (TC 3.A.3) family. Type IIIA subfamily.</text>
</comment>
<dbReference type="InterPro" id="IPR059000">
    <property type="entry name" value="ATPase_P-type_domA"/>
</dbReference>
<dbReference type="Gene3D" id="3.40.1110.10">
    <property type="entry name" value="Calcium-transporting ATPase, cytoplasmic domain N"/>
    <property type="match status" value="1"/>
</dbReference>
<evidence type="ECO:0000256" key="14">
    <source>
        <dbReference type="SAM" id="MobiDB-lite"/>
    </source>
</evidence>
<evidence type="ECO:0000259" key="15">
    <source>
        <dbReference type="SMART" id="SM00831"/>
    </source>
</evidence>
<keyword evidence="10 13" id="KW-1278">Translocase</keyword>
<comment type="subcellular location">
    <subcellularLocation>
        <location evidence="13">Cell membrane</location>
        <topology evidence="13">Multi-pass membrane protein</topology>
    </subcellularLocation>
    <subcellularLocation>
        <location evidence="2">Membrane</location>
        <topology evidence="2">Multi-pass membrane protein</topology>
    </subcellularLocation>
</comment>
<keyword evidence="17" id="KW-1185">Reference proteome</keyword>
<dbReference type="CDD" id="cd02076">
    <property type="entry name" value="P-type_ATPase_H"/>
    <property type="match status" value="1"/>
</dbReference>
<dbReference type="AlphaFoldDB" id="A0A9P6PVI7"/>
<dbReference type="InterPro" id="IPR001757">
    <property type="entry name" value="P_typ_ATPase"/>
</dbReference>
<feature type="transmembrane region" description="Helical" evidence="13">
    <location>
        <begin position="113"/>
        <end position="129"/>
    </location>
</feature>
<dbReference type="InterPro" id="IPR004014">
    <property type="entry name" value="ATPase_P-typ_cation-transptr_N"/>
</dbReference>
<evidence type="ECO:0000256" key="13">
    <source>
        <dbReference type="RuleBase" id="RU362083"/>
    </source>
</evidence>
<keyword evidence="5 13" id="KW-0812">Transmembrane</keyword>
<feature type="transmembrane region" description="Helical" evidence="13">
    <location>
        <begin position="824"/>
        <end position="845"/>
    </location>
</feature>
<evidence type="ECO:0000256" key="4">
    <source>
        <dbReference type="ARBA" id="ARBA00022553"/>
    </source>
</evidence>
<dbReference type="InterPro" id="IPR023299">
    <property type="entry name" value="ATPase_P-typ_cyto_dom_N"/>
</dbReference>
<feature type="transmembrane region" description="Helical" evidence="13">
    <location>
        <begin position="731"/>
        <end position="754"/>
    </location>
</feature>
<keyword evidence="12 13" id="KW-0472">Membrane</keyword>
<evidence type="ECO:0000256" key="7">
    <source>
        <dbReference type="ARBA" id="ARBA00022741"/>
    </source>
</evidence>
<evidence type="ECO:0000256" key="10">
    <source>
        <dbReference type="ARBA" id="ARBA00022967"/>
    </source>
</evidence>
<keyword evidence="13" id="KW-0406">Ion transport</keyword>
<dbReference type="SFLD" id="SFLDF00027">
    <property type="entry name" value="p-type_atpase"/>
    <property type="match status" value="1"/>
</dbReference>
<keyword evidence="13" id="KW-0375">Hydrogen ion transport</keyword>
<dbReference type="GO" id="GO:0046872">
    <property type="term" value="F:metal ion binding"/>
    <property type="evidence" value="ECO:0007669"/>
    <property type="project" value="UniProtKB-KW"/>
</dbReference>
<evidence type="ECO:0000313" key="16">
    <source>
        <dbReference type="EMBL" id="KAG0253881.1"/>
    </source>
</evidence>
<dbReference type="SUPFAM" id="SSF81665">
    <property type="entry name" value="Calcium ATPase, transmembrane domain M"/>
    <property type="match status" value="1"/>
</dbReference>
<evidence type="ECO:0000256" key="5">
    <source>
        <dbReference type="ARBA" id="ARBA00022692"/>
    </source>
</evidence>
<dbReference type="InterPro" id="IPR044492">
    <property type="entry name" value="P_typ_ATPase_HD_dom"/>
</dbReference>
<dbReference type="NCBIfam" id="TIGR01494">
    <property type="entry name" value="ATPase_P-type"/>
    <property type="match status" value="2"/>
</dbReference>
<dbReference type="SFLD" id="SFLDG00002">
    <property type="entry name" value="C1.7:_P-type_atpase_like"/>
    <property type="match status" value="1"/>
</dbReference>
<dbReference type="EC" id="7.1.2.1" evidence="13"/>
<feature type="domain" description="Cation-transporting P-type ATPase N-terminal" evidence="15">
    <location>
        <begin position="35"/>
        <end position="109"/>
    </location>
</feature>
<feature type="transmembrane region" description="Helical" evidence="13">
    <location>
        <begin position="668"/>
        <end position="690"/>
    </location>
</feature>
<feature type="transmembrane region" description="Helical" evidence="13">
    <location>
        <begin position="302"/>
        <end position="327"/>
    </location>
</feature>
<dbReference type="Pfam" id="PF00690">
    <property type="entry name" value="Cation_ATPase_N"/>
    <property type="match status" value="1"/>
</dbReference>
<dbReference type="InterPro" id="IPR023298">
    <property type="entry name" value="ATPase_P-typ_TM_dom_sf"/>
</dbReference>
<dbReference type="PRINTS" id="PR00119">
    <property type="entry name" value="CATATPASE"/>
</dbReference>
<dbReference type="Pfam" id="PF00122">
    <property type="entry name" value="E1-E2_ATPase"/>
    <property type="match status" value="1"/>
</dbReference>
<keyword evidence="6" id="KW-0479">Metal-binding</keyword>
<feature type="transmembrane region" description="Helical" evidence="13">
    <location>
        <begin position="696"/>
        <end position="719"/>
    </location>
</feature>
<keyword evidence="13" id="KW-0813">Transport</keyword>
<dbReference type="InterPro" id="IPR008250">
    <property type="entry name" value="ATPase_P-typ_transduc_dom_A_sf"/>
</dbReference>
<dbReference type="FunFam" id="2.70.150.10:FF:000042">
    <property type="entry name" value="Plasma membrane ATPase"/>
    <property type="match status" value="1"/>
</dbReference>
<dbReference type="Gene3D" id="1.20.1110.10">
    <property type="entry name" value="Calcium-transporting ATPase, transmembrane domain"/>
    <property type="match status" value="1"/>
</dbReference>
<dbReference type="NCBIfam" id="TIGR01647">
    <property type="entry name" value="ATPase-IIIA_H"/>
    <property type="match status" value="1"/>
</dbReference>
<keyword evidence="7 13" id="KW-0547">Nucleotide-binding</keyword>
<sequence length="908" mass="99663">MSEKIEVHEPTPRGEASTKNDEKVGNVEFEEIAHKEHVDEISPELEALLHTDPTTGLDDAEADRRRETFGRNELIEKKTHPLIKFLSYFTGAIAYLIEIAVICSAIVGDWADFGIILTLLIVNATIGFIEESKAESALDALKQTLALKTRCWRNGHLVEIDTADLVPGDVIVLRLGDIIPADGRLLGIGATGEATEGDLMVDQSALTGESLPLAKNKGATVYSSSVVKQGQQMAVVTKTGGDTFIGRAAGLMAVTSEEGHFQKIINRIGNFLIMITVVLVLIIMIYLLVVNRGTPEGDFKHVLEQVLVLTIAAIPVGLPTVMSVTMAMGAKELALRKVIVKRLTAVEEMASVSVLCSDKTGTLTLNELTFDEPYLTNNYTSDDILLYSYLAAEPGANDPIESAVRTAAEEQLEILKDRTHKHEVPGYKVTSFLPFNPSTKMTNATVLKLDDNASFKVAKGAPQVIIRLVGGDDDAVRAVNALAKRGLRALGVARTKPGSLEEYELVGMISLIDPPRPDSGETIRRCNLMGVDVKMITGDQQIIAKEVAHRLGMGRVILDAGHLVDPDKSDEEITEHCIRADGFAQVIPEHKYRVVELLQERGILVGMTGDGVNDAPALKKANVGIAVHGCTDAARSAADIVLLAPGLSTIVDGLMTSRAIFQRMRSYALYRITSTVHFLMFFFCVTMAFQWQMAPILLILICILNDAATLVISVDNALISPHPDKWRIGQLIFLSVVLGALLTALSFAFFFVSRDVMDLSEPEVEAIMYLHISSAPHFVIFSTRLAGHFWENFPSPIFFISVMGTQVFAMLICIYGVIVGAPIGWVKGIVIIAISLIYFVLLDFVKVFIFRHWSFEFTARAWPTKERREKLAARKVRVIQQKHVWASIDEVRKVGLKIKVINAFKQAK</sequence>
<protein>
    <recommendedName>
        <fullName evidence="13">Plasma membrane ATPase</fullName>
        <ecNumber evidence="13">7.1.2.1</ecNumber>
    </recommendedName>
</protein>
<dbReference type="Gene3D" id="2.70.150.10">
    <property type="entry name" value="Calcium-transporting ATPase, cytoplasmic transduction domain A"/>
    <property type="match status" value="1"/>
</dbReference>
<gene>
    <name evidence="16" type="ORF">DFQ27_007157</name>
</gene>
<feature type="transmembrane region" description="Helical" evidence="13">
    <location>
        <begin position="797"/>
        <end position="818"/>
    </location>
</feature>
<keyword evidence="8 13" id="KW-0067">ATP-binding</keyword>
<comment type="catalytic activity">
    <reaction evidence="13">
        <text>ATP + H2O + H(+)(in) = ADP + phosphate + 2 H(+)(out)</text>
        <dbReference type="Rhea" id="RHEA:20852"/>
        <dbReference type="ChEBI" id="CHEBI:15377"/>
        <dbReference type="ChEBI" id="CHEBI:15378"/>
        <dbReference type="ChEBI" id="CHEBI:30616"/>
        <dbReference type="ChEBI" id="CHEBI:43474"/>
        <dbReference type="ChEBI" id="CHEBI:456216"/>
        <dbReference type="EC" id="7.1.2.1"/>
    </reaction>
</comment>
<dbReference type="GO" id="GO:0005886">
    <property type="term" value="C:plasma membrane"/>
    <property type="evidence" value="ECO:0007669"/>
    <property type="project" value="UniProtKB-SubCell"/>
</dbReference>
<evidence type="ECO:0000256" key="2">
    <source>
        <dbReference type="ARBA" id="ARBA00004141"/>
    </source>
</evidence>
<name>A0A9P6PVI7_9FUNG</name>
<comment type="caution">
    <text evidence="16">The sequence shown here is derived from an EMBL/GenBank/DDBJ whole genome shotgun (WGS) entry which is preliminary data.</text>
</comment>
<dbReference type="SMART" id="SM00831">
    <property type="entry name" value="Cation_ATPase_N"/>
    <property type="match status" value="1"/>
</dbReference>
<feature type="transmembrane region" description="Helical" evidence="13">
    <location>
        <begin position="766"/>
        <end position="785"/>
    </location>
</feature>
<dbReference type="PANTHER" id="PTHR42861">
    <property type="entry name" value="CALCIUM-TRANSPORTING ATPASE"/>
    <property type="match status" value="1"/>
</dbReference>
<dbReference type="InterPro" id="IPR023214">
    <property type="entry name" value="HAD_sf"/>
</dbReference>
<evidence type="ECO:0000256" key="6">
    <source>
        <dbReference type="ARBA" id="ARBA00022723"/>
    </source>
</evidence>
<feature type="region of interest" description="Disordered" evidence="14">
    <location>
        <begin position="1"/>
        <end position="25"/>
    </location>
</feature>
<keyword evidence="11 13" id="KW-1133">Transmembrane helix</keyword>
<evidence type="ECO:0000256" key="11">
    <source>
        <dbReference type="ARBA" id="ARBA00022989"/>
    </source>
</evidence>
<feature type="transmembrane region" description="Helical" evidence="13">
    <location>
        <begin position="85"/>
        <end position="107"/>
    </location>
</feature>
<reference evidence="16" key="1">
    <citation type="journal article" date="2020" name="Fungal Divers.">
        <title>Resolving the Mortierellaceae phylogeny through synthesis of multi-gene phylogenetics and phylogenomics.</title>
        <authorList>
            <person name="Vandepol N."/>
            <person name="Liber J."/>
            <person name="Desiro A."/>
            <person name="Na H."/>
            <person name="Kennedy M."/>
            <person name="Barry K."/>
            <person name="Grigoriev I.V."/>
            <person name="Miller A.N."/>
            <person name="O'Donnell K."/>
            <person name="Stajich J.E."/>
            <person name="Bonito G."/>
        </authorList>
    </citation>
    <scope>NUCLEOTIDE SEQUENCE</scope>
    <source>
        <strain evidence="16">BC1065</strain>
    </source>
</reference>
<dbReference type="InterPro" id="IPR006534">
    <property type="entry name" value="P-type_ATPase_IIIA"/>
</dbReference>
<keyword evidence="9 13" id="KW-0460">Magnesium</keyword>
<evidence type="ECO:0000256" key="8">
    <source>
        <dbReference type="ARBA" id="ARBA00022840"/>
    </source>
</evidence>
<dbReference type="GO" id="GO:0005524">
    <property type="term" value="F:ATP binding"/>
    <property type="evidence" value="ECO:0007669"/>
    <property type="project" value="UniProtKB-UniRule"/>
</dbReference>
<dbReference type="PRINTS" id="PR00120">
    <property type="entry name" value="HATPASE"/>
</dbReference>
<dbReference type="GO" id="GO:0008553">
    <property type="term" value="F:P-type proton-exporting transporter activity"/>
    <property type="evidence" value="ECO:0007669"/>
    <property type="project" value="UniProtKB-UniRule"/>
</dbReference>
<evidence type="ECO:0000256" key="12">
    <source>
        <dbReference type="ARBA" id="ARBA00023136"/>
    </source>
</evidence>
<evidence type="ECO:0000313" key="17">
    <source>
        <dbReference type="Proteomes" id="UP000807716"/>
    </source>
</evidence>
<dbReference type="EMBL" id="JAAAJB010000551">
    <property type="protein sequence ID" value="KAG0253881.1"/>
    <property type="molecule type" value="Genomic_DNA"/>
</dbReference>
<evidence type="ECO:0000256" key="3">
    <source>
        <dbReference type="ARBA" id="ARBA00008804"/>
    </source>
</evidence>
<dbReference type="SUPFAM" id="SSF56784">
    <property type="entry name" value="HAD-like"/>
    <property type="match status" value="1"/>
</dbReference>
<evidence type="ECO:0000256" key="1">
    <source>
        <dbReference type="ARBA" id="ARBA00003417"/>
    </source>
</evidence>
<evidence type="ECO:0000256" key="9">
    <source>
        <dbReference type="ARBA" id="ARBA00022842"/>
    </source>
</evidence>
<dbReference type="SFLD" id="SFLDS00003">
    <property type="entry name" value="Haloacid_Dehalogenase"/>
    <property type="match status" value="1"/>
</dbReference>
<feature type="transmembrane region" description="Helical" evidence="13">
    <location>
        <begin position="271"/>
        <end position="290"/>
    </location>
</feature>
<proteinExistence type="inferred from homology"/>
<dbReference type="InterPro" id="IPR036412">
    <property type="entry name" value="HAD-like_sf"/>
</dbReference>
<dbReference type="SUPFAM" id="SSF81653">
    <property type="entry name" value="Calcium ATPase, transduction domain A"/>
    <property type="match status" value="1"/>
</dbReference>
<dbReference type="Pfam" id="PF00702">
    <property type="entry name" value="Hydrolase"/>
    <property type="match status" value="1"/>
</dbReference>
<dbReference type="Gene3D" id="3.40.50.1000">
    <property type="entry name" value="HAD superfamily/HAD-like"/>
    <property type="match status" value="1"/>
</dbReference>
<dbReference type="SUPFAM" id="SSF81660">
    <property type="entry name" value="Metal cation-transporting ATPase, ATP-binding domain N"/>
    <property type="match status" value="1"/>
</dbReference>
<dbReference type="InterPro" id="IPR018303">
    <property type="entry name" value="ATPase_P-typ_P_site"/>
</dbReference>
<dbReference type="OrthoDB" id="116380at2759"/>
<dbReference type="GO" id="GO:0016887">
    <property type="term" value="F:ATP hydrolysis activity"/>
    <property type="evidence" value="ECO:0007669"/>
    <property type="project" value="InterPro"/>
</dbReference>
<dbReference type="PROSITE" id="PS00154">
    <property type="entry name" value="ATPASE_E1_E2"/>
    <property type="match status" value="1"/>
</dbReference>
<organism evidence="16 17">
    <name type="scientific">Actinomortierella ambigua</name>
    <dbReference type="NCBI Taxonomy" id="1343610"/>
    <lineage>
        <taxon>Eukaryota</taxon>
        <taxon>Fungi</taxon>
        <taxon>Fungi incertae sedis</taxon>
        <taxon>Mucoromycota</taxon>
        <taxon>Mortierellomycotina</taxon>
        <taxon>Mortierellomycetes</taxon>
        <taxon>Mortierellales</taxon>
        <taxon>Mortierellaceae</taxon>
        <taxon>Actinomortierella</taxon>
    </lineage>
</organism>
<accession>A0A9P6PVI7</accession>
<dbReference type="FunFam" id="3.40.50.1000:FF:000211">
    <property type="entry name" value="Plasma membrane ATPase"/>
    <property type="match status" value="1"/>
</dbReference>
<comment type="function">
    <text evidence="1">The plasma membrane ATPase of plants and fungi is a hydrogen ion pump. The proton gradient it generates drives the active transport of nutrients by H(+)-symport. The resulting external acidification and/or internal alkinization may mediate growth responses.</text>
</comment>
<keyword evidence="4" id="KW-0597">Phosphoprotein</keyword>